<dbReference type="PANTHER" id="PTHR48111">
    <property type="entry name" value="REGULATOR OF RPOS"/>
    <property type="match status" value="1"/>
</dbReference>
<evidence type="ECO:0000259" key="9">
    <source>
        <dbReference type="PROSITE" id="PS51755"/>
    </source>
</evidence>
<dbReference type="EMBL" id="BAAACX010000015">
    <property type="protein sequence ID" value="GAA0399153.1"/>
    <property type="molecule type" value="Genomic_DNA"/>
</dbReference>
<feature type="domain" description="Response regulatory" evidence="8">
    <location>
        <begin position="13"/>
        <end position="126"/>
    </location>
</feature>
<evidence type="ECO:0000259" key="8">
    <source>
        <dbReference type="PROSITE" id="PS50110"/>
    </source>
</evidence>
<dbReference type="InterPro" id="IPR001789">
    <property type="entry name" value="Sig_transdc_resp-reg_receiver"/>
</dbReference>
<keyword evidence="4 7" id="KW-0238">DNA-binding</keyword>
<keyword evidence="2" id="KW-0902">Two-component regulatory system</keyword>
<reference evidence="11" key="1">
    <citation type="journal article" date="2019" name="Int. J. Syst. Evol. Microbiol.">
        <title>The Global Catalogue of Microorganisms (GCM) 10K type strain sequencing project: providing services to taxonomists for standard genome sequencing and annotation.</title>
        <authorList>
            <consortium name="The Broad Institute Genomics Platform"/>
            <consortium name="The Broad Institute Genome Sequencing Center for Infectious Disease"/>
            <person name="Wu L."/>
            <person name="Ma J."/>
        </authorList>
    </citation>
    <scope>NUCLEOTIDE SEQUENCE [LARGE SCALE GENOMIC DNA]</scope>
    <source>
        <strain evidence="11">JCM 12774</strain>
    </source>
</reference>
<dbReference type="InterPro" id="IPR036388">
    <property type="entry name" value="WH-like_DNA-bd_sf"/>
</dbReference>
<name>A0ABP3IEX8_9BACL</name>
<feature type="DNA-binding region" description="OmpR/PhoB-type" evidence="7">
    <location>
        <begin position="136"/>
        <end position="235"/>
    </location>
</feature>
<dbReference type="Gene3D" id="1.10.10.10">
    <property type="entry name" value="Winged helix-like DNA-binding domain superfamily/Winged helix DNA-binding domain"/>
    <property type="match status" value="1"/>
</dbReference>
<keyword evidence="1 6" id="KW-0597">Phosphoprotein</keyword>
<dbReference type="CDD" id="cd17574">
    <property type="entry name" value="REC_OmpR"/>
    <property type="match status" value="1"/>
</dbReference>
<keyword evidence="3" id="KW-0805">Transcription regulation</keyword>
<gene>
    <name evidence="10" type="ORF">GCM10008933_32200</name>
</gene>
<dbReference type="PANTHER" id="PTHR48111:SF2">
    <property type="entry name" value="RESPONSE REGULATOR SAER"/>
    <property type="match status" value="1"/>
</dbReference>
<evidence type="ECO:0000256" key="2">
    <source>
        <dbReference type="ARBA" id="ARBA00023012"/>
    </source>
</evidence>
<dbReference type="SUPFAM" id="SSF52172">
    <property type="entry name" value="CheY-like"/>
    <property type="match status" value="1"/>
</dbReference>
<dbReference type="Gene3D" id="3.40.50.2300">
    <property type="match status" value="1"/>
</dbReference>
<evidence type="ECO:0000256" key="5">
    <source>
        <dbReference type="ARBA" id="ARBA00023163"/>
    </source>
</evidence>
<dbReference type="SMART" id="SM00448">
    <property type="entry name" value="REC"/>
    <property type="match status" value="1"/>
</dbReference>
<evidence type="ECO:0000256" key="1">
    <source>
        <dbReference type="ARBA" id="ARBA00022553"/>
    </source>
</evidence>
<feature type="modified residue" description="4-aspartylphosphate" evidence="6">
    <location>
        <position position="62"/>
    </location>
</feature>
<comment type="caution">
    <text evidence="10">The sequence shown here is derived from an EMBL/GenBank/DDBJ whole genome shotgun (WGS) entry which is preliminary data.</text>
</comment>
<organism evidence="10 11">
    <name type="scientific">Paenibacillus motobuensis</name>
    <dbReference type="NCBI Taxonomy" id="295324"/>
    <lineage>
        <taxon>Bacteria</taxon>
        <taxon>Bacillati</taxon>
        <taxon>Bacillota</taxon>
        <taxon>Bacilli</taxon>
        <taxon>Bacillales</taxon>
        <taxon>Paenibacillaceae</taxon>
        <taxon>Paenibacillus</taxon>
    </lineage>
</organism>
<dbReference type="InterPro" id="IPR001867">
    <property type="entry name" value="OmpR/PhoB-type_DNA-bd"/>
</dbReference>
<accession>A0ABP3IEX8</accession>
<dbReference type="CDD" id="cd00383">
    <property type="entry name" value="trans_reg_C"/>
    <property type="match status" value="1"/>
</dbReference>
<evidence type="ECO:0000313" key="11">
    <source>
        <dbReference type="Proteomes" id="UP001500340"/>
    </source>
</evidence>
<evidence type="ECO:0000256" key="6">
    <source>
        <dbReference type="PROSITE-ProRule" id="PRU00169"/>
    </source>
</evidence>
<sequence>MNSERNQVSIVNMILVIEDQEDVNHLLAEALTVAGYRVKSAYTGLDGIKEIQTNSYDLILLDIMLPYKSGDEILKEMRTFSDAPVIIISAKDMVGVKIDLLRLGADDYITKPFDLGEVVARVESNLRRSHKQIQVNPVITYKDVILDEHTKRVCVSGTEIELTATEYMILELLMGHTGKVFTKANLYESIWQEEYLGDDNAVKTHISNLRSKLKKVSPDEQYIETVWGLGYRLYQE</sequence>
<keyword evidence="11" id="KW-1185">Reference proteome</keyword>
<dbReference type="PROSITE" id="PS51755">
    <property type="entry name" value="OMPR_PHOB"/>
    <property type="match status" value="1"/>
</dbReference>
<dbReference type="Pfam" id="PF00072">
    <property type="entry name" value="Response_reg"/>
    <property type="match status" value="1"/>
</dbReference>
<evidence type="ECO:0000256" key="4">
    <source>
        <dbReference type="ARBA" id="ARBA00023125"/>
    </source>
</evidence>
<dbReference type="SMART" id="SM00862">
    <property type="entry name" value="Trans_reg_C"/>
    <property type="match status" value="1"/>
</dbReference>
<protein>
    <submittedName>
        <fullName evidence="10">Response regulator transcription factor</fullName>
    </submittedName>
</protein>
<evidence type="ECO:0000256" key="3">
    <source>
        <dbReference type="ARBA" id="ARBA00023015"/>
    </source>
</evidence>
<proteinExistence type="predicted"/>
<evidence type="ECO:0000256" key="7">
    <source>
        <dbReference type="PROSITE-ProRule" id="PRU01091"/>
    </source>
</evidence>
<feature type="domain" description="OmpR/PhoB-type" evidence="9">
    <location>
        <begin position="136"/>
        <end position="235"/>
    </location>
</feature>
<keyword evidence="5" id="KW-0804">Transcription</keyword>
<dbReference type="RefSeq" id="WP_343862907.1">
    <property type="nucleotide sequence ID" value="NZ_BAAACX010000015.1"/>
</dbReference>
<dbReference type="SUPFAM" id="SSF46894">
    <property type="entry name" value="C-terminal effector domain of the bipartite response regulators"/>
    <property type="match status" value="1"/>
</dbReference>
<dbReference type="InterPro" id="IPR016032">
    <property type="entry name" value="Sig_transdc_resp-reg_C-effctor"/>
</dbReference>
<evidence type="ECO:0000313" key="10">
    <source>
        <dbReference type="EMBL" id="GAA0399153.1"/>
    </source>
</evidence>
<dbReference type="Gene3D" id="6.10.250.690">
    <property type="match status" value="1"/>
</dbReference>
<dbReference type="InterPro" id="IPR039420">
    <property type="entry name" value="WalR-like"/>
</dbReference>
<dbReference type="InterPro" id="IPR011006">
    <property type="entry name" value="CheY-like_superfamily"/>
</dbReference>
<dbReference type="PROSITE" id="PS50110">
    <property type="entry name" value="RESPONSE_REGULATORY"/>
    <property type="match status" value="1"/>
</dbReference>
<dbReference type="Proteomes" id="UP001500340">
    <property type="component" value="Unassembled WGS sequence"/>
</dbReference>
<dbReference type="Pfam" id="PF00486">
    <property type="entry name" value="Trans_reg_C"/>
    <property type="match status" value="1"/>
</dbReference>